<gene>
    <name evidence="2" type="ORF">H8891_06070</name>
</gene>
<sequence>MSSLVLELQQKCLDSNISVSDLLRHALVLSKKLYIKDAENWIYAELNGYKDINIELPKYRVLKGECLALNIYSGVYIPVVLSNDNEVEFLTKLKCKNSLPELEYLVKENNSLQHLTLSYPETFENHLRNSTGYDFKYVLSVGKSKVKNISDNVKNRILEWSLDLECSGILGENMTFTSKEREIATSKNYTYNYFYGNISDSQIQQNSDNCEQSI</sequence>
<feature type="domain" description="AbiTii" evidence="1">
    <location>
        <begin position="3"/>
        <end position="188"/>
    </location>
</feature>
<organism evidence="2 3">
    <name type="scientific">Paeniclostridium hominis</name>
    <dbReference type="NCBI Taxonomy" id="2764329"/>
    <lineage>
        <taxon>Bacteria</taxon>
        <taxon>Bacillati</taxon>
        <taxon>Bacillota</taxon>
        <taxon>Clostridia</taxon>
        <taxon>Peptostreptococcales</taxon>
        <taxon>Peptostreptococcaceae</taxon>
        <taxon>Paeniclostridium</taxon>
    </lineage>
</organism>
<comment type="caution">
    <text evidence="2">The sequence shown here is derived from an EMBL/GenBank/DDBJ whole genome shotgun (WGS) entry which is preliminary data.</text>
</comment>
<dbReference type="EMBL" id="JACRWD010000001">
    <property type="protein sequence ID" value="MBC6003360.1"/>
    <property type="molecule type" value="Genomic_DNA"/>
</dbReference>
<dbReference type="InterPro" id="IPR041304">
    <property type="entry name" value="AbiTii"/>
</dbReference>
<dbReference type="RefSeq" id="WP_187005620.1">
    <property type="nucleotide sequence ID" value="NZ_JACRWD010000001.1"/>
</dbReference>
<dbReference type="Proteomes" id="UP000611796">
    <property type="component" value="Unassembled WGS sequence"/>
</dbReference>
<dbReference type="Pfam" id="PF18864">
    <property type="entry name" value="AbiTii"/>
    <property type="match status" value="1"/>
</dbReference>
<name>A0ABR7K2P9_9FIRM</name>
<evidence type="ECO:0000259" key="1">
    <source>
        <dbReference type="Pfam" id="PF18864"/>
    </source>
</evidence>
<reference evidence="2 3" key="1">
    <citation type="submission" date="2020-08" db="EMBL/GenBank/DDBJ databases">
        <authorList>
            <person name="Liu C."/>
            <person name="Sun Q."/>
        </authorList>
    </citation>
    <scope>NUCLEOTIDE SEQUENCE [LARGE SCALE GENOMIC DNA]</scope>
    <source>
        <strain evidence="2 3">NSJ-45</strain>
    </source>
</reference>
<proteinExistence type="predicted"/>
<protein>
    <recommendedName>
        <fullName evidence="1">AbiTii domain-containing protein</fullName>
    </recommendedName>
</protein>
<accession>A0ABR7K2P9</accession>
<keyword evidence="3" id="KW-1185">Reference proteome</keyword>
<evidence type="ECO:0000313" key="3">
    <source>
        <dbReference type="Proteomes" id="UP000611796"/>
    </source>
</evidence>
<evidence type="ECO:0000313" key="2">
    <source>
        <dbReference type="EMBL" id="MBC6003360.1"/>
    </source>
</evidence>